<proteinExistence type="inferred from homology"/>
<dbReference type="EMBL" id="JANIDX010000002">
    <property type="protein sequence ID" value="MCX5619420.1"/>
    <property type="molecule type" value="Genomic_DNA"/>
</dbReference>
<evidence type="ECO:0000256" key="5">
    <source>
        <dbReference type="ARBA" id="ARBA00037900"/>
    </source>
</evidence>
<feature type="domain" description="Isochorismatase-like" evidence="8">
    <location>
        <begin position="15"/>
        <end position="179"/>
    </location>
</feature>
<dbReference type="Proteomes" id="UP001165575">
    <property type="component" value="Unassembled WGS sequence"/>
</dbReference>
<gene>
    <name evidence="9" type="ORF">NQF89_03145</name>
</gene>
<reference evidence="9 10" key="1">
    <citation type="submission" date="2022-07" db="EMBL/GenBank/DDBJ databases">
        <title>Bombella genomes.</title>
        <authorList>
            <person name="Harer L."/>
            <person name="Styblova S."/>
            <person name="Ehrmann M."/>
        </authorList>
    </citation>
    <scope>NUCLEOTIDE SEQUENCE [LARGE SCALE GENOMIC DNA]</scope>
    <source>
        <strain evidence="9 10">TMW 2.2556</strain>
    </source>
</reference>
<evidence type="ECO:0000256" key="4">
    <source>
        <dbReference type="ARBA" id="ARBA00022801"/>
    </source>
</evidence>
<dbReference type="EC" id="3.5.1.19" evidence="6"/>
<dbReference type="SUPFAM" id="SSF52499">
    <property type="entry name" value="Isochorismatase-like hydrolases"/>
    <property type="match status" value="1"/>
</dbReference>
<evidence type="ECO:0000256" key="6">
    <source>
        <dbReference type="ARBA" id="ARBA00039017"/>
    </source>
</evidence>
<dbReference type="PANTHER" id="PTHR11080">
    <property type="entry name" value="PYRAZINAMIDASE/NICOTINAMIDASE"/>
    <property type="match status" value="1"/>
</dbReference>
<dbReference type="InterPro" id="IPR036380">
    <property type="entry name" value="Isochorismatase-like_sf"/>
</dbReference>
<evidence type="ECO:0000256" key="3">
    <source>
        <dbReference type="ARBA" id="ARBA00022723"/>
    </source>
</evidence>
<evidence type="ECO:0000313" key="10">
    <source>
        <dbReference type="Proteomes" id="UP001165575"/>
    </source>
</evidence>
<evidence type="ECO:0000259" key="8">
    <source>
        <dbReference type="Pfam" id="PF00857"/>
    </source>
</evidence>
<keyword evidence="2" id="KW-0662">Pyridine nucleotide biosynthesis</keyword>
<dbReference type="Gene3D" id="3.40.50.850">
    <property type="entry name" value="Isochorismatase-like"/>
    <property type="match status" value="1"/>
</dbReference>
<dbReference type="InterPro" id="IPR000868">
    <property type="entry name" value="Isochorismatase-like_dom"/>
</dbReference>
<accession>A0ABT3WK03</accession>
<dbReference type="InterPro" id="IPR052347">
    <property type="entry name" value="Isochorismatase_Nicotinamidase"/>
</dbReference>
<dbReference type="RefSeq" id="WP_266137480.1">
    <property type="nucleotide sequence ID" value="NZ_JANIDX010000002.1"/>
</dbReference>
<evidence type="ECO:0000256" key="7">
    <source>
        <dbReference type="ARBA" id="ARBA00043224"/>
    </source>
</evidence>
<evidence type="ECO:0000256" key="1">
    <source>
        <dbReference type="ARBA" id="ARBA00006336"/>
    </source>
</evidence>
<dbReference type="PANTHER" id="PTHR11080:SF2">
    <property type="entry name" value="LD05707P"/>
    <property type="match status" value="1"/>
</dbReference>
<keyword evidence="3" id="KW-0479">Metal-binding</keyword>
<evidence type="ECO:0000313" key="9">
    <source>
        <dbReference type="EMBL" id="MCX5619420.1"/>
    </source>
</evidence>
<comment type="caution">
    <text evidence="9">The sequence shown here is derived from an EMBL/GenBank/DDBJ whole genome shotgun (WGS) entry which is preliminary data.</text>
</comment>
<comment type="similarity">
    <text evidence="1">Belongs to the isochorismatase family.</text>
</comment>
<keyword evidence="10" id="KW-1185">Reference proteome</keyword>
<evidence type="ECO:0000256" key="2">
    <source>
        <dbReference type="ARBA" id="ARBA00022642"/>
    </source>
</evidence>
<comment type="pathway">
    <text evidence="5">Cofactor biosynthesis; nicotinate biosynthesis; nicotinate from nicotinamide: step 1/1.</text>
</comment>
<organism evidence="9 10">
    <name type="scientific">Bombella pollinis</name>
    <dbReference type="NCBI Taxonomy" id="2967337"/>
    <lineage>
        <taxon>Bacteria</taxon>
        <taxon>Pseudomonadati</taxon>
        <taxon>Pseudomonadota</taxon>
        <taxon>Alphaproteobacteria</taxon>
        <taxon>Acetobacterales</taxon>
        <taxon>Acetobacteraceae</taxon>
        <taxon>Bombella</taxon>
    </lineage>
</organism>
<keyword evidence="4" id="KW-0378">Hydrolase</keyword>
<protein>
    <recommendedName>
        <fullName evidence="6">nicotinamidase</fullName>
        <ecNumber evidence="6">3.5.1.19</ecNumber>
    </recommendedName>
    <alternativeName>
        <fullName evidence="7">Nicotinamide deamidase</fullName>
    </alternativeName>
</protein>
<dbReference type="Pfam" id="PF00857">
    <property type="entry name" value="Isochorismatase"/>
    <property type="match status" value="1"/>
</dbReference>
<name>A0ABT3WK03_9PROT</name>
<sequence>MTPSLATPYGTAQDALLIIDMQRDFMPGGALPVSDGDRLIPHINQLTKLGFRAVIATQDWHPAGHCSFTQQGGPWPIHCLAGSHGAAFVDGLNHNPITHIIRKGTALGADSNSAFYDDTGTSTGLTALLKGLGVSRVFLCGVALDVCVFASARHAVQDGFTTTILQHASAGISITPEFFAKAKREQIHISNP</sequence>